<accession>A0A7S3R6Q2</accession>
<feature type="region of interest" description="Disordered" evidence="4">
    <location>
        <begin position="1"/>
        <end position="97"/>
    </location>
</feature>
<dbReference type="InterPro" id="IPR013882">
    <property type="entry name" value="Ctp1_C"/>
</dbReference>
<dbReference type="GO" id="GO:0010792">
    <property type="term" value="P:DNA double-strand break processing involved in repair via single-strand annealing"/>
    <property type="evidence" value="ECO:0007669"/>
    <property type="project" value="TreeGrafter"/>
</dbReference>
<keyword evidence="3" id="KW-0539">Nucleus</keyword>
<evidence type="ECO:0000259" key="5">
    <source>
        <dbReference type="Pfam" id="PF08573"/>
    </source>
</evidence>
<evidence type="ECO:0000256" key="4">
    <source>
        <dbReference type="SAM" id="MobiDB-lite"/>
    </source>
</evidence>
<reference evidence="6" key="1">
    <citation type="submission" date="2021-01" db="EMBL/GenBank/DDBJ databases">
        <authorList>
            <person name="Corre E."/>
            <person name="Pelletier E."/>
            <person name="Niang G."/>
            <person name="Scheremetjew M."/>
            <person name="Finn R."/>
            <person name="Kale V."/>
            <person name="Holt S."/>
            <person name="Cochrane G."/>
            <person name="Meng A."/>
            <person name="Brown T."/>
            <person name="Cohen L."/>
        </authorList>
    </citation>
    <scope>NUCLEOTIDE SEQUENCE</scope>
    <source>
        <strain evidence="6">CCMP1320</strain>
    </source>
</reference>
<dbReference type="Pfam" id="PF08573">
    <property type="entry name" value="SAE2"/>
    <property type="match status" value="1"/>
</dbReference>
<organism evidence="6">
    <name type="scientific">Dunaliella tertiolecta</name>
    <name type="common">Green alga</name>
    <dbReference type="NCBI Taxonomy" id="3047"/>
    <lineage>
        <taxon>Eukaryota</taxon>
        <taxon>Viridiplantae</taxon>
        <taxon>Chlorophyta</taxon>
        <taxon>core chlorophytes</taxon>
        <taxon>Chlorophyceae</taxon>
        <taxon>CS clade</taxon>
        <taxon>Chlamydomonadales</taxon>
        <taxon>Dunaliellaceae</taxon>
        <taxon>Dunaliella</taxon>
    </lineage>
</organism>
<name>A0A7S3R6Q2_DUNTE</name>
<protein>
    <recommendedName>
        <fullName evidence="5">DNA endonuclease activator Ctp1 C-terminal domain-containing protein</fullName>
    </recommendedName>
</protein>
<evidence type="ECO:0000256" key="2">
    <source>
        <dbReference type="ARBA" id="ARBA00022763"/>
    </source>
</evidence>
<gene>
    <name evidence="6" type="ORF">DTER00134_LOCUS19029</name>
</gene>
<evidence type="ECO:0000256" key="3">
    <source>
        <dbReference type="ARBA" id="ARBA00023242"/>
    </source>
</evidence>
<dbReference type="GO" id="GO:0005634">
    <property type="term" value="C:nucleus"/>
    <property type="evidence" value="ECO:0007669"/>
    <property type="project" value="UniProtKB-SubCell"/>
</dbReference>
<dbReference type="InterPro" id="IPR033316">
    <property type="entry name" value="RBBP8-like"/>
</dbReference>
<dbReference type="GO" id="GO:0003684">
    <property type="term" value="F:damaged DNA binding"/>
    <property type="evidence" value="ECO:0007669"/>
    <property type="project" value="TreeGrafter"/>
</dbReference>
<proteinExistence type="predicted"/>
<keyword evidence="2" id="KW-0227">DNA damage</keyword>
<sequence>MEKGGKRRPHADVDVWPEKDSTTKASSPLAKKLREQAERGKQKYMTCREKQQQKEQQRQQQQMERRRQQEQREQEQQQELQEGRCDGAPQGKPRKYNEVVRKKDQREALPGYACHVCRDFFRSLAPFGWPGGPQMPTCGHVLADAQPGSSLAKFQEDLIQENSKHRAQFAPPQTPPGFWELGFPDEAACELAAEAAEKAAAAAAAAAEAVAAAEAALAVVGGAGAGQHPALAELGAVQAAAGEAGSPPATQQRLHALCAEQLSL</sequence>
<feature type="compositionally biased region" description="Basic and acidic residues" evidence="4">
    <location>
        <begin position="32"/>
        <end position="85"/>
    </location>
</feature>
<dbReference type="EMBL" id="HBIP01031335">
    <property type="protein sequence ID" value="CAE0503956.1"/>
    <property type="molecule type" value="Transcribed_RNA"/>
</dbReference>
<comment type="subcellular location">
    <subcellularLocation>
        <location evidence="1">Nucleus</location>
    </subcellularLocation>
</comment>
<evidence type="ECO:0000313" key="6">
    <source>
        <dbReference type="EMBL" id="CAE0503956.1"/>
    </source>
</evidence>
<evidence type="ECO:0000256" key="1">
    <source>
        <dbReference type="ARBA" id="ARBA00004123"/>
    </source>
</evidence>
<feature type="compositionally biased region" description="Basic and acidic residues" evidence="4">
    <location>
        <begin position="1"/>
        <end position="22"/>
    </location>
</feature>
<feature type="domain" description="DNA endonuclease activator Ctp1 C-terminal" evidence="5">
    <location>
        <begin position="95"/>
        <end position="185"/>
    </location>
</feature>
<dbReference type="PANTHER" id="PTHR15107">
    <property type="entry name" value="RETINOBLASTOMA BINDING PROTEIN 8"/>
    <property type="match status" value="1"/>
</dbReference>
<dbReference type="PANTHER" id="PTHR15107:SF0">
    <property type="entry name" value="DNA ENDONUCLEASE ACTIVATOR CTP1 C-TERMINAL DOMAIN-CONTAINING PROTEIN"/>
    <property type="match status" value="1"/>
</dbReference>
<dbReference type="AlphaFoldDB" id="A0A7S3R6Q2"/>